<evidence type="ECO:0000313" key="5">
    <source>
        <dbReference type="EMBL" id="HIY73515.1"/>
    </source>
</evidence>
<dbReference type="AlphaFoldDB" id="A0A9D2CET4"/>
<dbReference type="NCBIfam" id="TIGR02481">
    <property type="entry name" value="hemeryth_dom"/>
    <property type="match status" value="1"/>
</dbReference>
<evidence type="ECO:0000256" key="2">
    <source>
        <dbReference type="ARBA" id="ARBA00022723"/>
    </source>
</evidence>
<evidence type="ECO:0000256" key="3">
    <source>
        <dbReference type="ARBA" id="ARBA00023004"/>
    </source>
</evidence>
<sequence length="144" mass="17326">MDKIFPWEPMLETGIDVVDRQHMEFLKHLNLFILRVKGGQESSAQAALEELDYLRYYIQLHFSTEEGYMVQSDDRQYREHQAEHKHLAFQVKALSSKIHEDSSQEEIQELFELLNQWVKDHILTWDLQFSVRYRTWAAERKKQG</sequence>
<keyword evidence="2" id="KW-0479">Metal-binding</keyword>
<dbReference type="PANTHER" id="PTHR37164:SF1">
    <property type="entry name" value="BACTERIOHEMERYTHRIN"/>
    <property type="match status" value="1"/>
</dbReference>
<feature type="domain" description="Hemerythrin-like" evidence="4">
    <location>
        <begin position="13"/>
        <end position="126"/>
    </location>
</feature>
<gene>
    <name evidence="5" type="ORF">H9826_06025</name>
</gene>
<comment type="similarity">
    <text evidence="1">Belongs to the hemerythrin family.</text>
</comment>
<evidence type="ECO:0000259" key="4">
    <source>
        <dbReference type="Pfam" id="PF01814"/>
    </source>
</evidence>
<organism evidence="5 6">
    <name type="scientific">Candidatus Intestinimonas merdavium</name>
    <dbReference type="NCBI Taxonomy" id="2838622"/>
    <lineage>
        <taxon>Bacteria</taxon>
        <taxon>Bacillati</taxon>
        <taxon>Bacillota</taxon>
        <taxon>Clostridia</taxon>
        <taxon>Eubacteriales</taxon>
        <taxon>Intestinimonas</taxon>
    </lineage>
</organism>
<evidence type="ECO:0000256" key="1">
    <source>
        <dbReference type="ARBA" id="ARBA00010587"/>
    </source>
</evidence>
<accession>A0A9D2CET4</accession>
<dbReference type="InterPro" id="IPR012827">
    <property type="entry name" value="Hemerythrin_metal-bd"/>
</dbReference>
<name>A0A9D2CET4_9FIRM</name>
<dbReference type="PANTHER" id="PTHR37164">
    <property type="entry name" value="BACTERIOHEMERYTHRIN"/>
    <property type="match status" value="1"/>
</dbReference>
<dbReference type="EMBL" id="DXCX01000061">
    <property type="protein sequence ID" value="HIY73515.1"/>
    <property type="molecule type" value="Genomic_DNA"/>
</dbReference>
<reference evidence="5" key="1">
    <citation type="journal article" date="2021" name="PeerJ">
        <title>Extensive microbial diversity within the chicken gut microbiome revealed by metagenomics and culture.</title>
        <authorList>
            <person name="Gilroy R."/>
            <person name="Ravi A."/>
            <person name="Getino M."/>
            <person name="Pursley I."/>
            <person name="Horton D.L."/>
            <person name="Alikhan N.F."/>
            <person name="Baker D."/>
            <person name="Gharbi K."/>
            <person name="Hall N."/>
            <person name="Watson M."/>
            <person name="Adriaenssens E.M."/>
            <person name="Foster-Nyarko E."/>
            <person name="Jarju S."/>
            <person name="Secka A."/>
            <person name="Antonio M."/>
            <person name="Oren A."/>
            <person name="Chaudhuri R.R."/>
            <person name="La Ragione R."/>
            <person name="Hildebrand F."/>
            <person name="Pallen M.J."/>
        </authorList>
    </citation>
    <scope>NUCLEOTIDE SEQUENCE</scope>
    <source>
        <strain evidence="5">CHK33-7979</strain>
    </source>
</reference>
<dbReference type="Proteomes" id="UP000886824">
    <property type="component" value="Unassembled WGS sequence"/>
</dbReference>
<dbReference type="CDD" id="cd12107">
    <property type="entry name" value="Hemerythrin"/>
    <property type="match status" value="1"/>
</dbReference>
<dbReference type="GO" id="GO:0046872">
    <property type="term" value="F:metal ion binding"/>
    <property type="evidence" value="ECO:0007669"/>
    <property type="project" value="UniProtKB-KW"/>
</dbReference>
<reference evidence="5" key="2">
    <citation type="submission" date="2021-04" db="EMBL/GenBank/DDBJ databases">
        <authorList>
            <person name="Gilroy R."/>
        </authorList>
    </citation>
    <scope>NUCLEOTIDE SEQUENCE</scope>
    <source>
        <strain evidence="5">CHK33-7979</strain>
    </source>
</reference>
<protein>
    <submittedName>
        <fullName evidence="5">Hemerythrin family protein</fullName>
    </submittedName>
</protein>
<keyword evidence="3" id="KW-0408">Iron</keyword>
<dbReference type="InterPro" id="IPR012312">
    <property type="entry name" value="Hemerythrin-like"/>
</dbReference>
<dbReference type="SUPFAM" id="SSF47188">
    <property type="entry name" value="Hemerythrin-like"/>
    <property type="match status" value="1"/>
</dbReference>
<dbReference type="Gene3D" id="1.20.120.50">
    <property type="entry name" value="Hemerythrin-like"/>
    <property type="match status" value="1"/>
</dbReference>
<proteinExistence type="inferred from homology"/>
<dbReference type="InterPro" id="IPR050669">
    <property type="entry name" value="Hemerythrin"/>
</dbReference>
<dbReference type="InterPro" id="IPR035938">
    <property type="entry name" value="Hemerythrin-like_sf"/>
</dbReference>
<comment type="caution">
    <text evidence="5">The sequence shown here is derived from an EMBL/GenBank/DDBJ whole genome shotgun (WGS) entry which is preliminary data.</text>
</comment>
<dbReference type="Pfam" id="PF01814">
    <property type="entry name" value="Hemerythrin"/>
    <property type="match status" value="1"/>
</dbReference>
<evidence type="ECO:0000313" key="6">
    <source>
        <dbReference type="Proteomes" id="UP000886824"/>
    </source>
</evidence>